<evidence type="ECO:0008006" key="3">
    <source>
        <dbReference type="Google" id="ProtNLM"/>
    </source>
</evidence>
<evidence type="ECO:0000313" key="2">
    <source>
        <dbReference type="Proteomes" id="UP000177092"/>
    </source>
</evidence>
<gene>
    <name evidence="1" type="ORF">A3D03_01905</name>
</gene>
<dbReference type="AlphaFoldDB" id="A0A1F6AC08"/>
<sequence>MSLIMKKIIRAGKHSLAVIIPADFAHSLGVKSGDSVKVTTSLDKGFMSVFFSGAVQLKLPSSSNK</sequence>
<dbReference type="EMBL" id="MFJN01000009">
    <property type="protein sequence ID" value="OGG22096.1"/>
    <property type="molecule type" value="Genomic_DNA"/>
</dbReference>
<proteinExistence type="predicted"/>
<comment type="caution">
    <text evidence="1">The sequence shown here is derived from an EMBL/GenBank/DDBJ whole genome shotgun (WGS) entry which is preliminary data.</text>
</comment>
<evidence type="ECO:0000313" key="1">
    <source>
        <dbReference type="EMBL" id="OGG22096.1"/>
    </source>
</evidence>
<dbReference type="Proteomes" id="UP000177092">
    <property type="component" value="Unassembled WGS sequence"/>
</dbReference>
<accession>A0A1F6AC08</accession>
<organism evidence="1 2">
    <name type="scientific">Candidatus Gottesmanbacteria bacterium RIFCSPHIGHO2_02_FULL_40_13</name>
    <dbReference type="NCBI Taxonomy" id="1798384"/>
    <lineage>
        <taxon>Bacteria</taxon>
        <taxon>Candidatus Gottesmaniibacteriota</taxon>
    </lineage>
</organism>
<reference evidence="1 2" key="1">
    <citation type="journal article" date="2016" name="Nat. Commun.">
        <title>Thousands of microbial genomes shed light on interconnected biogeochemical processes in an aquifer system.</title>
        <authorList>
            <person name="Anantharaman K."/>
            <person name="Brown C.T."/>
            <person name="Hug L.A."/>
            <person name="Sharon I."/>
            <person name="Castelle C.J."/>
            <person name="Probst A.J."/>
            <person name="Thomas B.C."/>
            <person name="Singh A."/>
            <person name="Wilkins M.J."/>
            <person name="Karaoz U."/>
            <person name="Brodie E.L."/>
            <person name="Williams K.H."/>
            <person name="Hubbard S.S."/>
            <person name="Banfield J.F."/>
        </authorList>
    </citation>
    <scope>NUCLEOTIDE SEQUENCE [LARGE SCALE GENOMIC DNA]</scope>
</reference>
<name>A0A1F6AC08_9BACT</name>
<protein>
    <recommendedName>
        <fullName evidence="3">SpoVT-AbrB domain-containing protein</fullName>
    </recommendedName>
</protein>
<dbReference type="STRING" id="1798384.A3D03_01905"/>